<keyword evidence="3" id="KW-1185">Reference proteome</keyword>
<protein>
    <recommendedName>
        <fullName evidence="4">Lipoprotein</fullName>
    </recommendedName>
</protein>
<organism evidence="2 3">
    <name type="scientific">Rapidithrix thailandica</name>
    <dbReference type="NCBI Taxonomy" id="413964"/>
    <lineage>
        <taxon>Bacteria</taxon>
        <taxon>Pseudomonadati</taxon>
        <taxon>Bacteroidota</taxon>
        <taxon>Cytophagia</taxon>
        <taxon>Cytophagales</taxon>
        <taxon>Flammeovirgaceae</taxon>
        <taxon>Rapidithrix</taxon>
    </lineage>
</organism>
<dbReference type="RefSeq" id="WP_346821996.1">
    <property type="nucleotide sequence ID" value="NZ_JBDKWZ010000008.1"/>
</dbReference>
<dbReference type="EMBL" id="JBDKWZ010000008">
    <property type="protein sequence ID" value="MEN7549219.1"/>
    <property type="molecule type" value="Genomic_DNA"/>
</dbReference>
<dbReference type="PROSITE" id="PS51257">
    <property type="entry name" value="PROKAR_LIPOPROTEIN"/>
    <property type="match status" value="1"/>
</dbReference>
<gene>
    <name evidence="2" type="ORF">AAG747_14945</name>
</gene>
<name>A0AAW9S8D0_9BACT</name>
<evidence type="ECO:0000256" key="1">
    <source>
        <dbReference type="SAM" id="SignalP"/>
    </source>
</evidence>
<comment type="caution">
    <text evidence="2">The sequence shown here is derived from an EMBL/GenBank/DDBJ whole genome shotgun (WGS) entry which is preliminary data.</text>
</comment>
<accession>A0AAW9S8D0</accession>
<feature type="signal peptide" evidence="1">
    <location>
        <begin position="1"/>
        <end position="25"/>
    </location>
</feature>
<evidence type="ECO:0008006" key="4">
    <source>
        <dbReference type="Google" id="ProtNLM"/>
    </source>
</evidence>
<dbReference type="AlphaFoldDB" id="A0AAW9S8D0"/>
<dbReference type="Proteomes" id="UP001403385">
    <property type="component" value="Unassembled WGS sequence"/>
</dbReference>
<reference evidence="2 3" key="1">
    <citation type="submission" date="2024-04" db="EMBL/GenBank/DDBJ databases">
        <title>Novel genus in family Flammeovirgaceae.</title>
        <authorList>
            <person name="Nguyen T.H."/>
            <person name="Vuong T.Q."/>
            <person name="Le H."/>
            <person name="Kim S.-G."/>
        </authorList>
    </citation>
    <scope>NUCLEOTIDE SEQUENCE [LARGE SCALE GENOMIC DNA]</scope>
    <source>
        <strain evidence="2 3">JCM 23209</strain>
    </source>
</reference>
<sequence>MNWKSMMLGIICLWTMGACSGKVNADWFEETLWKNDKNGCKNDRLELLDQILRLKDQLIGLDDKELRKVLGKPDRIDLMKRNQKFYVYFVEAGKQCAEGQNKEAKKVLVRFSSLNLVNEISIDYSIKEE</sequence>
<evidence type="ECO:0000313" key="3">
    <source>
        <dbReference type="Proteomes" id="UP001403385"/>
    </source>
</evidence>
<feature type="chain" id="PRO_5043342574" description="Lipoprotein" evidence="1">
    <location>
        <begin position="26"/>
        <end position="129"/>
    </location>
</feature>
<keyword evidence="1" id="KW-0732">Signal</keyword>
<proteinExistence type="predicted"/>
<evidence type="ECO:0000313" key="2">
    <source>
        <dbReference type="EMBL" id="MEN7549219.1"/>
    </source>
</evidence>